<dbReference type="Proteomes" id="UP000641932">
    <property type="component" value="Unassembled WGS sequence"/>
</dbReference>
<keyword evidence="1" id="KW-0732">Signal</keyword>
<feature type="chain" id="PRO_5036811264" description="Secreted protein" evidence="1">
    <location>
        <begin position="41"/>
        <end position="188"/>
    </location>
</feature>
<feature type="signal peptide" evidence="1">
    <location>
        <begin position="1"/>
        <end position="40"/>
    </location>
</feature>
<accession>A0A917ZZI0</accession>
<gene>
    <name evidence="2" type="ORF">GCM10012280_68450</name>
</gene>
<name>A0A917ZZI0_9ACTN</name>
<keyword evidence="3" id="KW-1185">Reference proteome</keyword>
<evidence type="ECO:0000256" key="1">
    <source>
        <dbReference type="SAM" id="SignalP"/>
    </source>
</evidence>
<evidence type="ECO:0000313" key="3">
    <source>
        <dbReference type="Proteomes" id="UP000641932"/>
    </source>
</evidence>
<evidence type="ECO:0000313" key="2">
    <source>
        <dbReference type="EMBL" id="GGP00204.1"/>
    </source>
</evidence>
<reference evidence="2" key="1">
    <citation type="journal article" date="2014" name="Int. J. Syst. Evol. Microbiol.">
        <title>Complete genome sequence of Corynebacterium casei LMG S-19264T (=DSM 44701T), isolated from a smear-ripened cheese.</title>
        <authorList>
            <consortium name="US DOE Joint Genome Institute (JGI-PGF)"/>
            <person name="Walter F."/>
            <person name="Albersmeier A."/>
            <person name="Kalinowski J."/>
            <person name="Ruckert C."/>
        </authorList>
    </citation>
    <scope>NUCLEOTIDE SEQUENCE</scope>
    <source>
        <strain evidence="2">CGMCC 4.7201</strain>
    </source>
</reference>
<proteinExistence type="predicted"/>
<dbReference type="AlphaFoldDB" id="A0A917ZZI0"/>
<evidence type="ECO:0008006" key="4">
    <source>
        <dbReference type="Google" id="ProtNLM"/>
    </source>
</evidence>
<reference evidence="2" key="2">
    <citation type="submission" date="2020-09" db="EMBL/GenBank/DDBJ databases">
        <authorList>
            <person name="Sun Q."/>
            <person name="Zhou Y."/>
        </authorList>
    </citation>
    <scope>NUCLEOTIDE SEQUENCE</scope>
    <source>
        <strain evidence="2">CGMCC 4.7201</strain>
    </source>
</reference>
<organism evidence="2 3">
    <name type="scientific">Wenjunlia tyrosinilytica</name>
    <dbReference type="NCBI Taxonomy" id="1544741"/>
    <lineage>
        <taxon>Bacteria</taxon>
        <taxon>Bacillati</taxon>
        <taxon>Actinomycetota</taxon>
        <taxon>Actinomycetes</taxon>
        <taxon>Kitasatosporales</taxon>
        <taxon>Streptomycetaceae</taxon>
        <taxon>Wenjunlia</taxon>
    </lineage>
</organism>
<dbReference type="EMBL" id="BMMS01000054">
    <property type="protein sequence ID" value="GGP00204.1"/>
    <property type="molecule type" value="Genomic_DNA"/>
</dbReference>
<comment type="caution">
    <text evidence="2">The sequence shown here is derived from an EMBL/GenBank/DDBJ whole genome shotgun (WGS) entry which is preliminary data.</text>
</comment>
<sequence length="188" mass="19945">MDNLKGPQKGGSDMRSARHAFVGVTAMAAVLSLCTATAHATTTAPIAQNQKGYVQLDGGKADWVSLEYIEKHPGVVPGISLKKRSSSDAGPYSTHKCDDVVCLDITGKKLHIDKWSTQAVGNVGCSQATFDFFKGGYADRNGRIICPDGSGPGVYFDNAGPTGWYRGGTEVCNYSQRMPGSPCAEIHD</sequence>
<protein>
    <recommendedName>
        <fullName evidence="4">Secreted protein</fullName>
    </recommendedName>
</protein>